<organism evidence="1 2">
    <name type="scientific">Fictibacillus halophilus</name>
    <dbReference type="NCBI Taxonomy" id="1610490"/>
    <lineage>
        <taxon>Bacteria</taxon>
        <taxon>Bacillati</taxon>
        <taxon>Bacillota</taxon>
        <taxon>Bacilli</taxon>
        <taxon>Bacillales</taxon>
        <taxon>Fictibacillaceae</taxon>
        <taxon>Fictibacillus</taxon>
    </lineage>
</organism>
<evidence type="ECO:0000313" key="1">
    <source>
        <dbReference type="EMBL" id="MET3726566.1"/>
    </source>
</evidence>
<proteinExistence type="predicted"/>
<dbReference type="RefSeq" id="WP_198768749.1">
    <property type="nucleotide sequence ID" value="NZ_JAEACF010000001.1"/>
</dbReference>
<accession>A0ABV2LD92</accession>
<protein>
    <submittedName>
        <fullName evidence="1">Uncharacterized protein</fullName>
    </submittedName>
</protein>
<gene>
    <name evidence="1" type="ORF">ABID52_000147</name>
</gene>
<reference evidence="1 2" key="1">
    <citation type="submission" date="2024-06" db="EMBL/GenBank/DDBJ databases">
        <title>Genomic Encyclopedia of Type Strains, Phase IV (KMG-IV): sequencing the most valuable type-strain genomes for metagenomic binning, comparative biology and taxonomic classification.</title>
        <authorList>
            <person name="Goeker M."/>
        </authorList>
    </citation>
    <scope>NUCLEOTIDE SEQUENCE [LARGE SCALE GENOMIC DNA]</scope>
    <source>
        <strain evidence="1 2">DSM 100124</strain>
    </source>
</reference>
<name>A0ABV2LD92_9BACL</name>
<evidence type="ECO:0000313" key="2">
    <source>
        <dbReference type="Proteomes" id="UP001549097"/>
    </source>
</evidence>
<dbReference type="EMBL" id="JBEPMP010000001">
    <property type="protein sequence ID" value="MET3726566.1"/>
    <property type="molecule type" value="Genomic_DNA"/>
</dbReference>
<dbReference type="Proteomes" id="UP001549097">
    <property type="component" value="Unassembled WGS sequence"/>
</dbReference>
<sequence length="401" mass="46279">MKKLLFFSLVILFVGGLVYQFFFNQHISASLSVKKEAIKEKDFLSDKKAVLYFSTTADQDMDGRGISLAVFINDKGEADAFKMNGLELGSVAAGNNEVLLVDRDKIRLVGDTYKEFNMKKSQYTGERTGYLEKENLFFTLFNSGFNSNGGYDSNILYGNEKGFHKDNIPYYIGTSGVDKDEIIALTENIEASEYFLRKITPSKNNMEIQDIIQIKKPKNSSLSGSSPILADNQYYYMILEKISENDVSNVLNSDVILYRINKKTLQQDEFTITTYRNEKNLTAHYPFNTKSSAHLYNNVLYYANGLGEVFSFDTKTDKMSKKFTMKNVRKDGVRFHEQLFYKDDHLYVVRHDEKLKEKYYIEHYSLTEGKKIEDIKIKGLNDILKSIKGKSIYSYDFRMLK</sequence>
<keyword evidence="2" id="KW-1185">Reference proteome</keyword>
<comment type="caution">
    <text evidence="1">The sequence shown here is derived from an EMBL/GenBank/DDBJ whole genome shotgun (WGS) entry which is preliminary data.</text>
</comment>